<keyword evidence="1" id="KW-0472">Membrane</keyword>
<evidence type="ECO:0008006" key="3">
    <source>
        <dbReference type="Google" id="ProtNLM"/>
    </source>
</evidence>
<organism evidence="2">
    <name type="scientific">viral metagenome</name>
    <dbReference type="NCBI Taxonomy" id="1070528"/>
    <lineage>
        <taxon>unclassified sequences</taxon>
        <taxon>metagenomes</taxon>
        <taxon>organismal metagenomes</taxon>
    </lineage>
</organism>
<keyword evidence="1" id="KW-1133">Transmembrane helix</keyword>
<feature type="transmembrane region" description="Helical" evidence="1">
    <location>
        <begin position="7"/>
        <end position="29"/>
    </location>
</feature>
<sequence length="118" mass="12823">MEGFQKIVLFSAIIILIIALVIIGISLIYSKDQKWPPIVPACPDYWQIDGSGNNTTCTNVLDLGSCPARNGKPHLVMNFNSPIFSGSNGVCAKYQWANNCGISWDGITYGVNNPCQTV</sequence>
<accession>A0A6C0EQ03</accession>
<name>A0A6C0EQ03_9ZZZZ</name>
<protein>
    <recommendedName>
        <fullName evidence="3">CPW-WPC domain-containing protein</fullName>
    </recommendedName>
</protein>
<keyword evidence="1" id="KW-0812">Transmembrane</keyword>
<evidence type="ECO:0000256" key="1">
    <source>
        <dbReference type="SAM" id="Phobius"/>
    </source>
</evidence>
<dbReference type="AlphaFoldDB" id="A0A6C0EQ03"/>
<reference evidence="2" key="1">
    <citation type="journal article" date="2020" name="Nature">
        <title>Giant virus diversity and host interactions through global metagenomics.</title>
        <authorList>
            <person name="Schulz F."/>
            <person name="Roux S."/>
            <person name="Paez-Espino D."/>
            <person name="Jungbluth S."/>
            <person name="Walsh D.A."/>
            <person name="Denef V.J."/>
            <person name="McMahon K.D."/>
            <person name="Konstantinidis K.T."/>
            <person name="Eloe-Fadrosh E.A."/>
            <person name="Kyrpides N.C."/>
            <person name="Woyke T."/>
        </authorList>
    </citation>
    <scope>NUCLEOTIDE SEQUENCE</scope>
    <source>
        <strain evidence="2">GVMAG-M-3300009155-2</strain>
    </source>
</reference>
<evidence type="ECO:0000313" key="2">
    <source>
        <dbReference type="EMBL" id="QHT31264.1"/>
    </source>
</evidence>
<proteinExistence type="predicted"/>
<dbReference type="EMBL" id="MN738917">
    <property type="protein sequence ID" value="QHT31264.1"/>
    <property type="molecule type" value="Genomic_DNA"/>
</dbReference>